<dbReference type="PRINTS" id="PR00337">
    <property type="entry name" value="LEUILEVALBP"/>
</dbReference>
<dbReference type="AlphaFoldDB" id="A0A5C4T944"/>
<accession>A0A5C4T944</accession>
<comment type="similarity">
    <text evidence="1">Belongs to the leucine-binding protein family.</text>
</comment>
<keyword evidence="2" id="KW-0813">Transport</keyword>
<dbReference type="InterPro" id="IPR028081">
    <property type="entry name" value="Leu-bd"/>
</dbReference>
<evidence type="ECO:0000256" key="1">
    <source>
        <dbReference type="ARBA" id="ARBA00010062"/>
    </source>
</evidence>
<dbReference type="Pfam" id="PF13458">
    <property type="entry name" value="Peripla_BP_6"/>
    <property type="match status" value="1"/>
</dbReference>
<proteinExistence type="inferred from homology"/>
<reference evidence="7 8" key="1">
    <citation type="submission" date="2019-05" db="EMBL/GenBank/DDBJ databases">
        <title>We sequenced the genome of Paenibacillus hemerocallicola KCTC 33185 for further insight into its adaptation and study the phylogeny of Paenibacillus.</title>
        <authorList>
            <person name="Narsing Rao M.P."/>
        </authorList>
    </citation>
    <scope>NUCLEOTIDE SEQUENCE [LARGE SCALE GENOMIC DNA]</scope>
    <source>
        <strain evidence="7 8">KCTC 33185</strain>
    </source>
</reference>
<gene>
    <name evidence="7" type="ORF">FE784_17770</name>
</gene>
<keyword evidence="3" id="KW-0732">Signal</keyword>
<dbReference type="PANTHER" id="PTHR47151:SF2">
    <property type="entry name" value="AMINO ACID BINDING PROTEIN"/>
    <property type="match status" value="1"/>
</dbReference>
<dbReference type="InterPro" id="IPR028082">
    <property type="entry name" value="Peripla_BP_I"/>
</dbReference>
<protein>
    <submittedName>
        <fullName evidence="7">Branched-chain amino acid ABC transporter substrate-binding protein</fullName>
    </submittedName>
</protein>
<dbReference type="Proteomes" id="UP000307943">
    <property type="component" value="Unassembled WGS sequence"/>
</dbReference>
<dbReference type="InterPro" id="IPR000709">
    <property type="entry name" value="Leu_Ile_Val-bd"/>
</dbReference>
<dbReference type="EMBL" id="VDCQ01000024">
    <property type="protein sequence ID" value="TNJ64879.1"/>
    <property type="molecule type" value="Genomic_DNA"/>
</dbReference>
<feature type="domain" description="Leucine-binding protein" evidence="6">
    <location>
        <begin position="63"/>
        <end position="386"/>
    </location>
</feature>
<dbReference type="SUPFAM" id="SSF53822">
    <property type="entry name" value="Periplasmic binding protein-like I"/>
    <property type="match status" value="1"/>
</dbReference>
<evidence type="ECO:0000256" key="3">
    <source>
        <dbReference type="ARBA" id="ARBA00022729"/>
    </source>
</evidence>
<evidence type="ECO:0000256" key="4">
    <source>
        <dbReference type="ARBA" id="ARBA00022970"/>
    </source>
</evidence>
<keyword evidence="5" id="KW-0812">Transmembrane</keyword>
<evidence type="ECO:0000256" key="5">
    <source>
        <dbReference type="SAM" id="Phobius"/>
    </source>
</evidence>
<dbReference type="GO" id="GO:0006865">
    <property type="term" value="P:amino acid transport"/>
    <property type="evidence" value="ECO:0007669"/>
    <property type="project" value="UniProtKB-KW"/>
</dbReference>
<evidence type="ECO:0000313" key="7">
    <source>
        <dbReference type="EMBL" id="TNJ64879.1"/>
    </source>
</evidence>
<organism evidence="7 8">
    <name type="scientific">Paenibacillus hemerocallicola</name>
    <dbReference type="NCBI Taxonomy" id="1172614"/>
    <lineage>
        <taxon>Bacteria</taxon>
        <taxon>Bacillati</taxon>
        <taxon>Bacillota</taxon>
        <taxon>Bacilli</taxon>
        <taxon>Bacillales</taxon>
        <taxon>Paenibacillaceae</taxon>
        <taxon>Paenibacillus</taxon>
    </lineage>
</organism>
<keyword evidence="5" id="KW-0472">Membrane</keyword>
<dbReference type="Gene3D" id="3.40.50.2300">
    <property type="match status" value="2"/>
</dbReference>
<feature type="transmembrane region" description="Helical" evidence="5">
    <location>
        <begin position="25"/>
        <end position="44"/>
    </location>
</feature>
<keyword evidence="8" id="KW-1185">Reference proteome</keyword>
<dbReference type="CDD" id="cd06344">
    <property type="entry name" value="PBP1_ABC_HAAT-like"/>
    <property type="match status" value="1"/>
</dbReference>
<evidence type="ECO:0000256" key="2">
    <source>
        <dbReference type="ARBA" id="ARBA00022448"/>
    </source>
</evidence>
<dbReference type="PANTHER" id="PTHR47151">
    <property type="entry name" value="LEU/ILE/VAL-BINDING ABC TRANSPORTER SUBUNIT"/>
    <property type="match status" value="1"/>
</dbReference>
<keyword evidence="5" id="KW-1133">Transmembrane helix</keyword>
<evidence type="ECO:0000259" key="6">
    <source>
        <dbReference type="Pfam" id="PF13458"/>
    </source>
</evidence>
<keyword evidence="4" id="KW-0029">Amino-acid transport</keyword>
<dbReference type="OrthoDB" id="9783240at2"/>
<sequence>MCVLEARDGTEVGRRKGRKTLNNRWWLAVMLLFLVIAGCGEGKVDRGAADREDIVIGVGWPLASRDEGLSTGVRLAMDEINAGGGVLGRKLRVVSADDGGSVTEGLAVAGRFAADPQTVAVIGHRGSSVSVAAAAVYEKAGIVMLTPGSTAPRLTESGYRYIFRMIPSDKRISERLVQYAASQDYGKVAILYTNDEYGRGLANAFEDRGKELGVETVDRVDGYTDLGDLTRLVREWRTLGCDAVFVAQVMPQAGVTLADLKRAGLDMPILGGDGLDSEQLANMTGNAAEGTVVASIFDPTEGRDDVGNFIRKYKAKYGEIPGKWAAQGYDAANLLAEAMRAAGSARPSDIAHALRQTRGWIGVTGSHTFDDSGDVTDKPIVLKQMTSGAFQYLKDKGD</sequence>
<name>A0A5C4T944_9BACL</name>
<evidence type="ECO:0000313" key="8">
    <source>
        <dbReference type="Proteomes" id="UP000307943"/>
    </source>
</evidence>
<comment type="caution">
    <text evidence="7">The sequence shown here is derived from an EMBL/GenBank/DDBJ whole genome shotgun (WGS) entry which is preliminary data.</text>
</comment>